<dbReference type="AlphaFoldDB" id="A0A9Y2IDR1"/>
<keyword evidence="8" id="KW-1185">Reference proteome</keyword>
<evidence type="ECO:0000313" key="8">
    <source>
        <dbReference type="Proteomes" id="UP001236014"/>
    </source>
</evidence>
<accession>A0A9Y2IDR1</accession>
<evidence type="ECO:0000256" key="4">
    <source>
        <dbReference type="SAM" id="MobiDB-lite"/>
    </source>
</evidence>
<keyword evidence="5" id="KW-0732">Signal</keyword>
<keyword evidence="3" id="KW-0720">Serine protease</keyword>
<name>A0A9Y2IDR1_9PSEU</name>
<protein>
    <submittedName>
        <fullName evidence="7">S8 family serine peptidase</fullName>
    </submittedName>
</protein>
<dbReference type="Gene3D" id="2.60.120.260">
    <property type="entry name" value="Galactose-binding domain-like"/>
    <property type="match status" value="1"/>
</dbReference>
<evidence type="ECO:0000313" key="7">
    <source>
        <dbReference type="EMBL" id="WIX78044.1"/>
    </source>
</evidence>
<dbReference type="PROSITE" id="PS00138">
    <property type="entry name" value="SUBTILASE_SER"/>
    <property type="match status" value="1"/>
</dbReference>
<dbReference type="InterPro" id="IPR023828">
    <property type="entry name" value="Peptidase_S8_Ser-AS"/>
</dbReference>
<dbReference type="InterPro" id="IPR000209">
    <property type="entry name" value="Peptidase_S8/S53_dom"/>
</dbReference>
<evidence type="ECO:0000256" key="2">
    <source>
        <dbReference type="ARBA" id="ARBA00022801"/>
    </source>
</evidence>
<dbReference type="EMBL" id="CP127294">
    <property type="protein sequence ID" value="WIX78044.1"/>
    <property type="molecule type" value="Genomic_DNA"/>
</dbReference>
<dbReference type="InterPro" id="IPR008979">
    <property type="entry name" value="Galactose-bd-like_sf"/>
</dbReference>
<dbReference type="Pfam" id="PF00082">
    <property type="entry name" value="Peptidase_S8"/>
    <property type="match status" value="1"/>
</dbReference>
<gene>
    <name evidence="7" type="ORF">QRX50_42740</name>
</gene>
<dbReference type="Proteomes" id="UP001236014">
    <property type="component" value="Chromosome"/>
</dbReference>
<dbReference type="Gene3D" id="3.40.50.200">
    <property type="entry name" value="Peptidase S8/S53 domain"/>
    <property type="match status" value="2"/>
</dbReference>
<reference evidence="7 8" key="1">
    <citation type="submission" date="2023-06" db="EMBL/GenBank/DDBJ databases">
        <authorList>
            <person name="Oyuntsetseg B."/>
            <person name="Kim S.B."/>
        </authorList>
    </citation>
    <scope>NUCLEOTIDE SEQUENCE [LARGE SCALE GENOMIC DNA]</scope>
    <source>
        <strain evidence="7 8">2-15</strain>
    </source>
</reference>
<proteinExistence type="predicted"/>
<sequence length="979" mass="98417">MRRSRSTRAGFRPRARSRATVLTAGAAALIAALGIVAPPVAGAATASTPDSFSDNSARQIAALQSLKTGQTKAESKLDSRLLVAQKLRAQKLSASAVPALGAGTASTAVVDIRVTKVSDALVNDLRKAGAAVRTVSDKAASIRAEVPLTALPAIAARADVKRVETADQAITARELETKAGQGKTAPVETKQQKAARLDAALDQALAAKNRRAAAATITSEGDRAHNADLARQQYGVTGTGVKACALSDGVDSLAVSQAKGELPAVDVVPGQAGDGDEGTAMLEIIHDLAPNAALGFASAFASDASFADNIRKLRFESHCDVIVDDVIYFKESPFQDWIIAQAVNDVTADGALYFSSAGNEGNVADGTAAHWEGDFVDSGKSVGKFAGTAHNFAGAAGPQIFEPISDASSAGIPVTLHWSDPLGASGDDYDLYLLDASGNVVAFSQDVQDGTQDPYEQLATPPFGGTGLRLAVVKFSGAGRYLSLTAFGSRFRDSADGLKAYSTPGVTVGHSSARDAFSVAAAPAAAAFGRALEPGDPANPTGPFPGAFSSAGKAERFSSDGPRRMFYEADGTPITPGNVSSTGGEVRDKPEITAADGVRTSVGGFDPFFGTSAAAPHAAAIASLVLSGNPGLSGSDVRDAFLATAVDIEAPGSDNLTGAGVVLADKVLAYTGASPQPYAQAKQPTVTGPEGGSTLDPGDTAKVTLPVTNTGDGVASSTSVVLTTTTPGVTIAPRAKSYGTIRPGQTGVNDFTVTVPATQGLGVPVVLSAKVTFAGSFSPTTSTFALPVGTPSPVVQTFSYTGAPVAIPDNSQLGASVPLVVSGVGAASKVSVSIDGSSCTADEGSTTVGLDHTYVADLVGTLTSPSGASATLFQRAGSGGNNLCQVVFDDSAPALLSTVGSQFAPFTGTYLPIDPQTPLAGTSADGTWTFTAVDVAGGDTGSIRSVSLHVNGYASAGTGSTAGAAALVRPVVHAGPAIA</sequence>
<evidence type="ECO:0000256" key="3">
    <source>
        <dbReference type="ARBA" id="ARBA00022825"/>
    </source>
</evidence>
<feature type="domain" description="P/Homo B" evidence="6">
    <location>
        <begin position="789"/>
        <end position="956"/>
    </location>
</feature>
<feature type="region of interest" description="Disordered" evidence="4">
    <location>
        <begin position="533"/>
        <end position="558"/>
    </location>
</feature>
<feature type="region of interest" description="Disordered" evidence="4">
    <location>
        <begin position="678"/>
        <end position="697"/>
    </location>
</feature>
<dbReference type="KEGG" id="acab:QRX50_42740"/>
<feature type="signal peptide" evidence="5">
    <location>
        <begin position="1"/>
        <end position="43"/>
    </location>
</feature>
<dbReference type="RefSeq" id="WP_285968777.1">
    <property type="nucleotide sequence ID" value="NZ_CP127294.1"/>
</dbReference>
<organism evidence="7 8">
    <name type="scientific">Amycolatopsis carbonis</name>
    <dbReference type="NCBI Taxonomy" id="715471"/>
    <lineage>
        <taxon>Bacteria</taxon>
        <taxon>Bacillati</taxon>
        <taxon>Actinomycetota</taxon>
        <taxon>Actinomycetes</taxon>
        <taxon>Pseudonocardiales</taxon>
        <taxon>Pseudonocardiaceae</taxon>
        <taxon>Amycolatopsis</taxon>
    </lineage>
</organism>
<evidence type="ECO:0000256" key="5">
    <source>
        <dbReference type="SAM" id="SignalP"/>
    </source>
</evidence>
<evidence type="ECO:0000256" key="1">
    <source>
        <dbReference type="ARBA" id="ARBA00022670"/>
    </source>
</evidence>
<dbReference type="SUPFAM" id="SSF52743">
    <property type="entry name" value="Subtilisin-like"/>
    <property type="match status" value="1"/>
</dbReference>
<dbReference type="InterPro" id="IPR036852">
    <property type="entry name" value="Peptidase_S8/S53_dom_sf"/>
</dbReference>
<evidence type="ECO:0000259" key="6">
    <source>
        <dbReference type="PROSITE" id="PS51829"/>
    </source>
</evidence>
<keyword evidence="2" id="KW-0378">Hydrolase</keyword>
<dbReference type="Pfam" id="PF01483">
    <property type="entry name" value="P_proprotein"/>
    <property type="match status" value="1"/>
</dbReference>
<keyword evidence="1" id="KW-0645">Protease</keyword>
<dbReference type="GO" id="GO:0006508">
    <property type="term" value="P:proteolysis"/>
    <property type="evidence" value="ECO:0007669"/>
    <property type="project" value="UniProtKB-KW"/>
</dbReference>
<dbReference type="PROSITE" id="PS51829">
    <property type="entry name" value="P_HOMO_B"/>
    <property type="match status" value="1"/>
</dbReference>
<dbReference type="SUPFAM" id="SSF49785">
    <property type="entry name" value="Galactose-binding domain-like"/>
    <property type="match status" value="1"/>
</dbReference>
<feature type="chain" id="PRO_5040814439" evidence="5">
    <location>
        <begin position="44"/>
        <end position="979"/>
    </location>
</feature>
<dbReference type="InterPro" id="IPR002884">
    <property type="entry name" value="P_dom"/>
</dbReference>
<dbReference type="GO" id="GO:0004252">
    <property type="term" value="F:serine-type endopeptidase activity"/>
    <property type="evidence" value="ECO:0007669"/>
    <property type="project" value="InterPro"/>
</dbReference>